<evidence type="ECO:0000256" key="1">
    <source>
        <dbReference type="SAM" id="MobiDB-lite"/>
    </source>
</evidence>
<feature type="compositionally biased region" description="Low complexity" evidence="1">
    <location>
        <begin position="1"/>
        <end position="12"/>
    </location>
</feature>
<feature type="compositionally biased region" description="Low complexity" evidence="1">
    <location>
        <begin position="95"/>
        <end position="120"/>
    </location>
</feature>
<sequence length="334" mass="34471">NNQRAAENNQEAFQKAKSKHDKLEHLVEETARPLMSSYIMAEAGKILMRFLRHKKRRDQEEYDRLLAFEKKEVLQLMAESRAAAGAGDGGGDGADGAAAASSAPAGAAAPREAGVAGGVETAPNDGGMSDRGGGGADARAVSAGEEDVFGFGGGMGEPEPTPPRQLTAARDVRVKEIINAEADALMMVPWQAGAAPGSSGDGGAPSGAAAPADPAPAKQPPIVGCHGALSDEDHREQVAIFRSLAEAHHGAHENLVTPPRKTRKTGLACGGPLSPVDIQEQQAIFASIVAQAHGETLVVDDDGVDLDAEMETLLDDIEAERVGGASQLPGDQTD</sequence>
<keyword evidence="3" id="KW-1185">Reference proteome</keyword>
<feature type="region of interest" description="Disordered" evidence="1">
    <location>
        <begin position="83"/>
        <end position="139"/>
    </location>
</feature>
<feature type="non-terminal residue" evidence="2">
    <location>
        <position position="1"/>
    </location>
</feature>
<gene>
    <name evidence="2" type="ORF">PCOR1329_LOCUS53948</name>
</gene>
<dbReference type="Proteomes" id="UP001189429">
    <property type="component" value="Unassembled WGS sequence"/>
</dbReference>
<feature type="region of interest" description="Disordered" evidence="1">
    <location>
        <begin position="1"/>
        <end position="23"/>
    </location>
</feature>
<accession>A0ABN9V282</accession>
<protein>
    <submittedName>
        <fullName evidence="2">Uncharacterized protein</fullName>
    </submittedName>
</protein>
<comment type="caution">
    <text evidence="2">The sequence shown here is derived from an EMBL/GenBank/DDBJ whole genome shotgun (WGS) entry which is preliminary data.</text>
</comment>
<proteinExistence type="predicted"/>
<dbReference type="EMBL" id="CAUYUJ010016584">
    <property type="protein sequence ID" value="CAK0866872.1"/>
    <property type="molecule type" value="Genomic_DNA"/>
</dbReference>
<reference evidence="2" key="1">
    <citation type="submission" date="2023-10" db="EMBL/GenBank/DDBJ databases">
        <authorList>
            <person name="Chen Y."/>
            <person name="Shah S."/>
            <person name="Dougan E. K."/>
            <person name="Thang M."/>
            <person name="Chan C."/>
        </authorList>
    </citation>
    <scope>NUCLEOTIDE SEQUENCE [LARGE SCALE GENOMIC DNA]</scope>
</reference>
<feature type="region of interest" description="Disordered" evidence="1">
    <location>
        <begin position="193"/>
        <end position="218"/>
    </location>
</feature>
<evidence type="ECO:0000313" key="3">
    <source>
        <dbReference type="Proteomes" id="UP001189429"/>
    </source>
</evidence>
<organism evidence="2 3">
    <name type="scientific">Prorocentrum cordatum</name>
    <dbReference type="NCBI Taxonomy" id="2364126"/>
    <lineage>
        <taxon>Eukaryota</taxon>
        <taxon>Sar</taxon>
        <taxon>Alveolata</taxon>
        <taxon>Dinophyceae</taxon>
        <taxon>Prorocentrales</taxon>
        <taxon>Prorocentraceae</taxon>
        <taxon>Prorocentrum</taxon>
    </lineage>
</organism>
<name>A0ABN9V282_9DINO</name>
<evidence type="ECO:0000313" key="2">
    <source>
        <dbReference type="EMBL" id="CAK0866872.1"/>
    </source>
</evidence>